<accession>A0A9X1S4G6</accession>
<comment type="caution">
    <text evidence="2">The sequence shown here is derived from an EMBL/GenBank/DDBJ whole genome shotgun (WGS) entry which is preliminary data.</text>
</comment>
<keyword evidence="3" id="KW-1185">Reference proteome</keyword>
<gene>
    <name evidence="2" type="ORF">KEC57_12790</name>
</gene>
<evidence type="ECO:0000313" key="3">
    <source>
        <dbReference type="Proteomes" id="UP001139354"/>
    </source>
</evidence>
<reference evidence="2" key="1">
    <citation type="submission" date="2021-04" db="EMBL/GenBank/DDBJ databases">
        <title>Microbacterium tenobrionis sp. nov. and Microbacterium allomyrinae sp. nov., isolated from larvae of Tenobrio molitor and Allomyrina dichotoma, respectively.</title>
        <authorList>
            <person name="Lee S.D."/>
        </authorList>
    </citation>
    <scope>NUCLEOTIDE SEQUENCE</scope>
    <source>
        <strain evidence="2">BWT-G7</strain>
    </source>
</reference>
<protein>
    <submittedName>
        <fullName evidence="2">Uncharacterized protein</fullName>
    </submittedName>
</protein>
<evidence type="ECO:0000313" key="2">
    <source>
        <dbReference type="EMBL" id="MCC2033058.1"/>
    </source>
</evidence>
<organism evidence="2 3">
    <name type="scientific">Microbacterium allomyrinae</name>
    <dbReference type="NCBI Taxonomy" id="2830666"/>
    <lineage>
        <taxon>Bacteria</taxon>
        <taxon>Bacillati</taxon>
        <taxon>Actinomycetota</taxon>
        <taxon>Actinomycetes</taxon>
        <taxon>Micrococcales</taxon>
        <taxon>Microbacteriaceae</taxon>
        <taxon>Microbacterium</taxon>
    </lineage>
</organism>
<sequence length="127" mass="13538">MLYGLRAALYLMCLLMGVGAVWLTPTTVSDRLPGFVTDLWGVIAVLGALACLGGALSRLYRWELIGLPLVIGAVVIYAITVWEIAADAPTRTAQASAVTALLFALGIRWIDLLVVRGRLVRENQGGG</sequence>
<dbReference type="Proteomes" id="UP001139354">
    <property type="component" value="Unassembled WGS sequence"/>
</dbReference>
<keyword evidence="1" id="KW-0812">Transmembrane</keyword>
<feature type="transmembrane region" description="Helical" evidence="1">
    <location>
        <begin position="97"/>
        <end position="115"/>
    </location>
</feature>
<evidence type="ECO:0000256" key="1">
    <source>
        <dbReference type="SAM" id="Phobius"/>
    </source>
</evidence>
<feature type="transmembrane region" description="Helical" evidence="1">
    <location>
        <begin position="64"/>
        <end position="85"/>
    </location>
</feature>
<keyword evidence="1" id="KW-1133">Transmembrane helix</keyword>
<dbReference type="RefSeq" id="WP_229385026.1">
    <property type="nucleotide sequence ID" value="NZ_JAGTTN010000004.1"/>
</dbReference>
<dbReference type="AlphaFoldDB" id="A0A9X1S4G6"/>
<feature type="transmembrane region" description="Helical" evidence="1">
    <location>
        <begin position="39"/>
        <end position="57"/>
    </location>
</feature>
<keyword evidence="1" id="KW-0472">Membrane</keyword>
<dbReference type="EMBL" id="JAGTTN010000004">
    <property type="protein sequence ID" value="MCC2033058.1"/>
    <property type="molecule type" value="Genomic_DNA"/>
</dbReference>
<proteinExistence type="predicted"/>
<feature type="transmembrane region" description="Helical" evidence="1">
    <location>
        <begin position="7"/>
        <end position="24"/>
    </location>
</feature>
<name>A0A9X1S4G6_9MICO</name>